<gene>
    <name evidence="10" type="ORF">Ocin01_10262</name>
</gene>
<dbReference type="PROSITE" id="PS00035">
    <property type="entry name" value="POU_1"/>
    <property type="match status" value="1"/>
</dbReference>
<feature type="domain" description="Homeobox" evidence="8">
    <location>
        <begin position="116"/>
        <end position="169"/>
    </location>
</feature>
<proteinExistence type="predicted"/>
<feature type="domain" description="POU-specific" evidence="9">
    <location>
        <begin position="28"/>
        <end position="102"/>
    </location>
</feature>
<dbReference type="SUPFAM" id="SSF47413">
    <property type="entry name" value="lambda repressor-like DNA-binding domains"/>
    <property type="match status" value="1"/>
</dbReference>
<dbReference type="OrthoDB" id="6358449at2759"/>
<dbReference type="Gene3D" id="1.10.260.40">
    <property type="entry name" value="lambda repressor-like DNA-binding domains"/>
    <property type="match status" value="1"/>
</dbReference>
<protein>
    <submittedName>
        <fullName evidence="10">POU domain, class 2, transcription factor 3</fullName>
    </submittedName>
</protein>
<evidence type="ECO:0000313" key="10">
    <source>
        <dbReference type="EMBL" id="ODM96411.1"/>
    </source>
</evidence>
<accession>A0A1D2MU31</accession>
<dbReference type="GO" id="GO:0005634">
    <property type="term" value="C:nucleus"/>
    <property type="evidence" value="ECO:0007669"/>
    <property type="project" value="UniProtKB-SubCell"/>
</dbReference>
<evidence type="ECO:0000256" key="6">
    <source>
        <dbReference type="RuleBase" id="RU000682"/>
    </source>
</evidence>
<dbReference type="Proteomes" id="UP000094527">
    <property type="component" value="Unassembled WGS sequence"/>
</dbReference>
<dbReference type="AlphaFoldDB" id="A0A1D2MU31"/>
<dbReference type="PANTHER" id="PTHR11636:SF76">
    <property type="entry name" value="PROTEIN NUBBIN"/>
    <property type="match status" value="1"/>
</dbReference>
<dbReference type="SMART" id="SM00352">
    <property type="entry name" value="POU"/>
    <property type="match status" value="1"/>
</dbReference>
<keyword evidence="3 5" id="KW-0371">Homeobox</keyword>
<dbReference type="InterPro" id="IPR013847">
    <property type="entry name" value="POU"/>
</dbReference>
<dbReference type="InterPro" id="IPR009057">
    <property type="entry name" value="Homeodomain-like_sf"/>
</dbReference>
<dbReference type="Pfam" id="PF00157">
    <property type="entry name" value="Pou"/>
    <property type="match status" value="1"/>
</dbReference>
<dbReference type="SUPFAM" id="SSF46689">
    <property type="entry name" value="Homeodomain-like"/>
    <property type="match status" value="1"/>
</dbReference>
<comment type="caution">
    <text evidence="10">The sequence shown here is derived from an EMBL/GenBank/DDBJ whole genome shotgun (WGS) entry which is preliminary data.</text>
</comment>
<feature type="region of interest" description="Disordered" evidence="7">
    <location>
        <begin position="1"/>
        <end position="25"/>
    </location>
</feature>
<dbReference type="OMA" id="HAFSKRR"/>
<evidence type="ECO:0000259" key="9">
    <source>
        <dbReference type="PROSITE" id="PS51179"/>
    </source>
</evidence>
<dbReference type="InterPro" id="IPR010982">
    <property type="entry name" value="Lambda_DNA-bd_dom_sf"/>
</dbReference>
<keyword evidence="4 5" id="KW-0539">Nucleus</keyword>
<organism evidence="10 11">
    <name type="scientific">Orchesella cincta</name>
    <name type="common">Springtail</name>
    <name type="synonym">Podura cincta</name>
    <dbReference type="NCBI Taxonomy" id="48709"/>
    <lineage>
        <taxon>Eukaryota</taxon>
        <taxon>Metazoa</taxon>
        <taxon>Ecdysozoa</taxon>
        <taxon>Arthropoda</taxon>
        <taxon>Hexapoda</taxon>
        <taxon>Collembola</taxon>
        <taxon>Entomobryomorpha</taxon>
        <taxon>Entomobryoidea</taxon>
        <taxon>Orchesellidae</taxon>
        <taxon>Orchesellinae</taxon>
        <taxon>Orchesella</taxon>
    </lineage>
</organism>
<dbReference type="PANTHER" id="PTHR11636">
    <property type="entry name" value="POU DOMAIN"/>
    <property type="match status" value="1"/>
</dbReference>
<evidence type="ECO:0000256" key="2">
    <source>
        <dbReference type="ARBA" id="ARBA00023125"/>
    </source>
</evidence>
<feature type="compositionally biased region" description="Polar residues" evidence="7">
    <location>
        <begin position="1"/>
        <end position="17"/>
    </location>
</feature>
<comment type="subcellular location">
    <subcellularLocation>
        <location evidence="1 5 6">Nucleus</location>
    </subcellularLocation>
</comment>
<dbReference type="Pfam" id="PF00046">
    <property type="entry name" value="Homeodomain"/>
    <property type="match status" value="1"/>
</dbReference>
<dbReference type="GO" id="GO:0000978">
    <property type="term" value="F:RNA polymerase II cis-regulatory region sequence-specific DNA binding"/>
    <property type="evidence" value="ECO:0007669"/>
    <property type="project" value="TreeGrafter"/>
</dbReference>
<dbReference type="PROSITE" id="PS51179">
    <property type="entry name" value="POU_3"/>
    <property type="match status" value="1"/>
</dbReference>
<dbReference type="CDD" id="cd00086">
    <property type="entry name" value="homeodomain"/>
    <property type="match status" value="1"/>
</dbReference>
<dbReference type="STRING" id="48709.A0A1D2MU31"/>
<dbReference type="InterPro" id="IPR001356">
    <property type="entry name" value="HD"/>
</dbReference>
<dbReference type="GO" id="GO:0000981">
    <property type="term" value="F:DNA-binding transcription factor activity, RNA polymerase II-specific"/>
    <property type="evidence" value="ECO:0007669"/>
    <property type="project" value="TreeGrafter"/>
</dbReference>
<dbReference type="Gene3D" id="1.10.10.60">
    <property type="entry name" value="Homeodomain-like"/>
    <property type="match status" value="1"/>
</dbReference>
<evidence type="ECO:0000256" key="1">
    <source>
        <dbReference type="ARBA" id="ARBA00004123"/>
    </source>
</evidence>
<keyword evidence="11" id="KW-1185">Reference proteome</keyword>
<dbReference type="GO" id="GO:0045893">
    <property type="term" value="P:positive regulation of DNA-templated transcription"/>
    <property type="evidence" value="ECO:0007669"/>
    <property type="project" value="UniProtKB-ARBA"/>
</dbReference>
<evidence type="ECO:0000259" key="8">
    <source>
        <dbReference type="PROSITE" id="PS50071"/>
    </source>
</evidence>
<name>A0A1D2MU31_ORCCI</name>
<evidence type="ECO:0000256" key="5">
    <source>
        <dbReference type="PROSITE-ProRule" id="PRU00108"/>
    </source>
</evidence>
<evidence type="ECO:0000256" key="7">
    <source>
        <dbReference type="SAM" id="MobiDB-lite"/>
    </source>
</evidence>
<dbReference type="EMBL" id="LJIJ01000541">
    <property type="protein sequence ID" value="ODM96411.1"/>
    <property type="molecule type" value="Genomic_DNA"/>
</dbReference>
<keyword evidence="2 5" id="KW-0238">DNA-binding</keyword>
<dbReference type="InterPro" id="IPR050255">
    <property type="entry name" value="POU_domain_TF"/>
</dbReference>
<dbReference type="PROSITE" id="PS50071">
    <property type="entry name" value="HOMEOBOX_2"/>
    <property type="match status" value="1"/>
</dbReference>
<dbReference type="InterPro" id="IPR000327">
    <property type="entry name" value="POU_dom"/>
</dbReference>
<evidence type="ECO:0000313" key="11">
    <source>
        <dbReference type="Proteomes" id="UP000094527"/>
    </source>
</evidence>
<dbReference type="PRINTS" id="PR00028">
    <property type="entry name" value="POUDOMAIN"/>
</dbReference>
<evidence type="ECO:0000256" key="3">
    <source>
        <dbReference type="ARBA" id="ARBA00023155"/>
    </source>
</evidence>
<evidence type="ECO:0000256" key="4">
    <source>
        <dbReference type="ARBA" id="ARBA00023242"/>
    </source>
</evidence>
<dbReference type="SMART" id="SM00389">
    <property type="entry name" value="HOX"/>
    <property type="match status" value="1"/>
</dbReference>
<reference evidence="10 11" key="1">
    <citation type="journal article" date="2016" name="Genome Biol. Evol.">
        <title>Gene Family Evolution Reflects Adaptation to Soil Environmental Stressors in the Genome of the Collembolan Orchesella cincta.</title>
        <authorList>
            <person name="Faddeeva-Vakhrusheva A."/>
            <person name="Derks M.F."/>
            <person name="Anvar S.Y."/>
            <person name="Agamennone V."/>
            <person name="Suring W."/>
            <person name="Smit S."/>
            <person name="van Straalen N.M."/>
            <person name="Roelofs D."/>
        </authorList>
    </citation>
    <scope>NUCLEOTIDE SEQUENCE [LARGE SCALE GENOMIC DNA]</scope>
    <source>
        <tissue evidence="10">Mixed pool</tissue>
    </source>
</reference>
<sequence>MVMDSTPDSIPQPSSLITPPPNIEPPIDETMDLDELEQFAHAFSKRRIKLGFTQKDVGIGMKKLEANYVSQTTISRFEALNMSFNNMCKLKPLLERWLVEEENSLKNSQPAKKAIGGKRKKRTIIDKTVVSKLEWSFRKNPMPMVEDIAVLADKLGMDKKVVQVWFYNR</sequence>